<keyword evidence="6" id="KW-0598">Phosphotransferase system</keyword>
<sequence>MENERIVGQLLDAIGGGSNVKNFEHCATRLRIVLKDDSLLDKDKAENITGLQGYFFSTGQHQFVFGTGKVNEVYNAFANELGTADIDTSKSVKEDAYANMNPVQRVVRVLADILLPLIPVLVTTGLLMGIRGLLLELGMELSDDAMGLFTVLTDTAFAFLPVFITYSATRKFGGNPILGIAVGIMLVSPVLPNAYQVASGDATPLNILGINIQGYQGSIFPGIIAGWLISWLERQFRKFVPQAMDLIVTPFLTITLTLLVMLFGLGPVISLVEDIVINFIVRVINAPFGIGYAIFGGLQQLLVVTGLHHSLSIIELSLLDDTGRNVLNTLMTASMAGQFGAALAVATIVKDKVKKSNLLGSASSTLFGITEPLLFGVNLRSMNVLFAGVIGGVIGGFLTYFLNVSASGMGITFIPGLLLYTDSMSSLLGYLAVIAAAMLTAFLIVRGQAKSIRPVYDREEEVVESILEENENVYASGEALDAVIIGAPLEGQRLSMSEIPDPVFASGAMGPAVAIEPANGEVVAPFDGEVMLVADTKHAIGLRSDEGIEILIHVGLDTVELNGTPFDVRVRQGDRVSKGQTLMQADLDAIKAAGKSTITPIVMTNGQAYSKVTPKINGQSLFEVEE</sequence>
<feature type="transmembrane region" description="Helical" evidence="12">
    <location>
        <begin position="331"/>
        <end position="349"/>
    </location>
</feature>
<dbReference type="Pfam" id="PF02378">
    <property type="entry name" value="PTS_EIIC"/>
    <property type="match status" value="1"/>
</dbReference>
<dbReference type="InterPro" id="IPR036878">
    <property type="entry name" value="Glu_permease_IIB"/>
</dbReference>
<dbReference type="InterPro" id="IPR011055">
    <property type="entry name" value="Dup_hybrid_motif"/>
</dbReference>
<evidence type="ECO:0000256" key="4">
    <source>
        <dbReference type="ARBA" id="ARBA00022597"/>
    </source>
</evidence>
<dbReference type="PROSITE" id="PS51098">
    <property type="entry name" value="PTS_EIIB_TYPE_1"/>
    <property type="match status" value="1"/>
</dbReference>
<evidence type="ECO:0000256" key="10">
    <source>
        <dbReference type="ARBA" id="ARBA00023136"/>
    </source>
</evidence>
<keyword evidence="5" id="KW-0808">Transferase</keyword>
<gene>
    <name evidence="16" type="ORF">CL176_06775</name>
</gene>
<keyword evidence="2" id="KW-0813">Transport</keyword>
<keyword evidence="9 12" id="KW-1133">Transmembrane helix</keyword>
<evidence type="ECO:0000256" key="9">
    <source>
        <dbReference type="ARBA" id="ARBA00022989"/>
    </source>
</evidence>
<feature type="transmembrane region" description="Helical" evidence="12">
    <location>
        <begin position="275"/>
        <end position="294"/>
    </location>
</feature>
<feature type="transmembrane region" description="Helical" evidence="12">
    <location>
        <begin position="427"/>
        <end position="445"/>
    </location>
</feature>
<feature type="domain" description="PTS EIIC type-1" evidence="15">
    <location>
        <begin position="108"/>
        <end position="464"/>
    </location>
</feature>
<feature type="transmembrane region" description="Helical" evidence="12">
    <location>
        <begin position="215"/>
        <end position="232"/>
    </location>
</feature>
<keyword evidence="17" id="KW-1185">Reference proteome</keyword>
<dbReference type="EMBL" id="CP023434">
    <property type="protein sequence ID" value="AXY25725.1"/>
    <property type="molecule type" value="Genomic_DNA"/>
</dbReference>
<keyword evidence="7 12" id="KW-0812">Transmembrane</keyword>
<dbReference type="SUPFAM" id="SSF55604">
    <property type="entry name" value="Glucose permease domain IIB"/>
    <property type="match status" value="1"/>
</dbReference>
<dbReference type="PROSITE" id="PS00371">
    <property type="entry name" value="PTS_EIIA_TYPE_1_HIS"/>
    <property type="match status" value="1"/>
</dbReference>
<evidence type="ECO:0000259" key="14">
    <source>
        <dbReference type="PROSITE" id="PS51098"/>
    </source>
</evidence>
<dbReference type="Proteomes" id="UP000263232">
    <property type="component" value="Chromosome"/>
</dbReference>
<dbReference type="InterPro" id="IPR018113">
    <property type="entry name" value="PTrfase_EIIB_Cys"/>
</dbReference>
<dbReference type="GO" id="GO:0009401">
    <property type="term" value="P:phosphoenolpyruvate-dependent sugar phosphotransferase system"/>
    <property type="evidence" value="ECO:0007669"/>
    <property type="project" value="UniProtKB-KW"/>
</dbReference>
<dbReference type="CDD" id="cd00212">
    <property type="entry name" value="PTS_IIB_glc"/>
    <property type="match status" value="1"/>
</dbReference>
<dbReference type="NCBIfam" id="TIGR00830">
    <property type="entry name" value="PTBA"/>
    <property type="match status" value="1"/>
</dbReference>
<evidence type="ECO:0000256" key="7">
    <source>
        <dbReference type="ARBA" id="ARBA00022692"/>
    </source>
</evidence>
<feature type="transmembrane region" description="Helical" evidence="12">
    <location>
        <begin position="146"/>
        <end position="165"/>
    </location>
</feature>
<dbReference type="PROSITE" id="PS01035">
    <property type="entry name" value="PTS_EIIB_TYPE_1_CYS"/>
    <property type="match status" value="1"/>
</dbReference>
<dbReference type="Pfam" id="PF00358">
    <property type="entry name" value="PTS_EIIA_1"/>
    <property type="match status" value="1"/>
</dbReference>
<feature type="transmembrane region" description="Helical" evidence="12">
    <location>
        <begin position="384"/>
        <end position="402"/>
    </location>
</feature>
<dbReference type="GO" id="GO:0008982">
    <property type="term" value="F:protein-N(PI)-phosphohistidine-sugar phosphotransferase activity"/>
    <property type="evidence" value="ECO:0007669"/>
    <property type="project" value="InterPro"/>
</dbReference>
<evidence type="ECO:0000256" key="12">
    <source>
        <dbReference type="SAM" id="Phobius"/>
    </source>
</evidence>
<evidence type="ECO:0000313" key="16">
    <source>
        <dbReference type="EMBL" id="AXY25725.1"/>
    </source>
</evidence>
<dbReference type="InterPro" id="IPR001996">
    <property type="entry name" value="PTS_IIB_1"/>
</dbReference>
<keyword evidence="8" id="KW-0418">Kinase</keyword>
<feature type="transmembrane region" description="Helical" evidence="12">
    <location>
        <begin position="244"/>
        <end position="269"/>
    </location>
</feature>
<evidence type="ECO:0000259" key="13">
    <source>
        <dbReference type="PROSITE" id="PS51093"/>
    </source>
</evidence>
<dbReference type="GO" id="GO:0005886">
    <property type="term" value="C:plasma membrane"/>
    <property type="evidence" value="ECO:0007669"/>
    <property type="project" value="UniProtKB-SubCell"/>
</dbReference>
<evidence type="ECO:0000256" key="1">
    <source>
        <dbReference type="ARBA" id="ARBA00004651"/>
    </source>
</evidence>
<evidence type="ECO:0000313" key="17">
    <source>
        <dbReference type="Proteomes" id="UP000263232"/>
    </source>
</evidence>
<dbReference type="FunFam" id="2.70.70.10:FF:000001">
    <property type="entry name" value="PTS system glucose-specific IIA component"/>
    <property type="match status" value="1"/>
</dbReference>
<evidence type="ECO:0000256" key="5">
    <source>
        <dbReference type="ARBA" id="ARBA00022679"/>
    </source>
</evidence>
<dbReference type="Gene3D" id="3.30.1360.60">
    <property type="entry name" value="Glucose permease domain IIB"/>
    <property type="match status" value="1"/>
</dbReference>
<dbReference type="SUPFAM" id="SSF51261">
    <property type="entry name" value="Duplicated hybrid motif"/>
    <property type="match status" value="1"/>
</dbReference>
<dbReference type="PROSITE" id="PS51093">
    <property type="entry name" value="PTS_EIIA_TYPE_1"/>
    <property type="match status" value="1"/>
</dbReference>
<keyword evidence="4 16" id="KW-0762">Sugar transport</keyword>
<feature type="domain" description="PTS EIIB type-1" evidence="14">
    <location>
        <begin position="4"/>
        <end position="87"/>
    </location>
</feature>
<evidence type="ECO:0000256" key="3">
    <source>
        <dbReference type="ARBA" id="ARBA00022475"/>
    </source>
</evidence>
<feature type="domain" description="PTS EIIA type-1" evidence="13">
    <location>
        <begin position="501"/>
        <end position="605"/>
    </location>
</feature>
<proteinExistence type="predicted"/>
<dbReference type="PROSITE" id="PS51103">
    <property type="entry name" value="PTS_EIIC_TYPE_1"/>
    <property type="match status" value="1"/>
</dbReference>
<feature type="transmembrane region" description="Helical" evidence="12">
    <location>
        <begin position="177"/>
        <end position="195"/>
    </location>
</feature>
<name>A0A347WKW8_9LACT</name>
<protein>
    <submittedName>
        <fullName evidence="16">PTS sugar transporter subunit IIA</fullName>
    </submittedName>
</protein>
<dbReference type="Pfam" id="PF00367">
    <property type="entry name" value="PTS_EIIB"/>
    <property type="match status" value="1"/>
</dbReference>
<comment type="subcellular location">
    <subcellularLocation>
        <location evidence="1">Cell membrane</location>
        <topology evidence="1">Multi-pass membrane protein</topology>
    </subcellularLocation>
</comment>
<dbReference type="InterPro" id="IPR050558">
    <property type="entry name" value="PTS_Sugar-Specific_Components"/>
</dbReference>
<evidence type="ECO:0000256" key="2">
    <source>
        <dbReference type="ARBA" id="ARBA00022448"/>
    </source>
</evidence>
<dbReference type="OrthoDB" id="9769191at2"/>
<dbReference type="NCBIfam" id="TIGR00826">
    <property type="entry name" value="EIIB_glc"/>
    <property type="match status" value="1"/>
</dbReference>
<feature type="active site" description="Phosphocysteine intermediate; for EIIB activity" evidence="11">
    <location>
        <position position="26"/>
    </location>
</feature>
<keyword evidence="3" id="KW-1003">Cell membrane</keyword>
<evidence type="ECO:0000256" key="11">
    <source>
        <dbReference type="PROSITE-ProRule" id="PRU00421"/>
    </source>
</evidence>
<evidence type="ECO:0000256" key="8">
    <source>
        <dbReference type="ARBA" id="ARBA00022777"/>
    </source>
</evidence>
<dbReference type="KEGG" id="abae:CL176_06775"/>
<dbReference type="GO" id="GO:0090589">
    <property type="term" value="F:protein-phosphocysteine-trehalose phosphotransferase system transporter activity"/>
    <property type="evidence" value="ECO:0007669"/>
    <property type="project" value="TreeGrafter"/>
</dbReference>
<dbReference type="InterPro" id="IPR001127">
    <property type="entry name" value="PTS_EIIA_1_perm"/>
</dbReference>
<organism evidence="16 17">
    <name type="scientific">Suicoccus acidiformans</name>
    <dbReference type="NCBI Taxonomy" id="2036206"/>
    <lineage>
        <taxon>Bacteria</taxon>
        <taxon>Bacillati</taxon>
        <taxon>Bacillota</taxon>
        <taxon>Bacilli</taxon>
        <taxon>Lactobacillales</taxon>
        <taxon>Aerococcaceae</taxon>
        <taxon>Suicoccus</taxon>
    </lineage>
</organism>
<dbReference type="PANTHER" id="PTHR30175:SF7">
    <property type="entry name" value="NEGATIVE REGULATOR OF SACY ACTIVITY"/>
    <property type="match status" value="1"/>
</dbReference>
<evidence type="ECO:0000256" key="6">
    <source>
        <dbReference type="ARBA" id="ARBA00022683"/>
    </source>
</evidence>
<evidence type="ECO:0000259" key="15">
    <source>
        <dbReference type="PROSITE" id="PS51103"/>
    </source>
</evidence>
<dbReference type="AlphaFoldDB" id="A0A347WKW8"/>
<dbReference type="GO" id="GO:0015771">
    <property type="term" value="P:trehalose transport"/>
    <property type="evidence" value="ECO:0007669"/>
    <property type="project" value="TreeGrafter"/>
</dbReference>
<dbReference type="Gene3D" id="2.70.70.10">
    <property type="entry name" value="Glucose Permease (Domain IIA)"/>
    <property type="match status" value="1"/>
</dbReference>
<feature type="transmembrane region" description="Helical" evidence="12">
    <location>
        <begin position="109"/>
        <end position="134"/>
    </location>
</feature>
<dbReference type="PANTHER" id="PTHR30175">
    <property type="entry name" value="PHOSPHOTRANSFERASE SYSTEM TRANSPORT PROTEIN"/>
    <property type="match status" value="1"/>
</dbReference>
<dbReference type="InterPro" id="IPR013013">
    <property type="entry name" value="PTS_EIIC_1"/>
</dbReference>
<dbReference type="InterPro" id="IPR003352">
    <property type="entry name" value="PTS_EIIC"/>
</dbReference>
<keyword evidence="10 12" id="KW-0472">Membrane</keyword>
<dbReference type="GO" id="GO:0016301">
    <property type="term" value="F:kinase activity"/>
    <property type="evidence" value="ECO:0007669"/>
    <property type="project" value="UniProtKB-KW"/>
</dbReference>
<reference evidence="16 17" key="1">
    <citation type="submission" date="2017-09" db="EMBL/GenBank/DDBJ databases">
        <title>Complete genome sequence of Oxytococcus suis strain ZY16052.</title>
        <authorList>
            <person name="Li F."/>
        </authorList>
    </citation>
    <scope>NUCLEOTIDE SEQUENCE [LARGE SCALE GENOMIC DNA]</scope>
    <source>
        <strain evidence="16 17">ZY16052</strain>
    </source>
</reference>
<accession>A0A347WKW8</accession>